<reference evidence="3 4" key="1">
    <citation type="submission" date="2023-05" db="EMBL/GenBank/DDBJ databases">
        <title>Lithophilousrod everest ZFBP1038 complete genpme.</title>
        <authorList>
            <person name="Tian M."/>
        </authorList>
    </citation>
    <scope>NUCLEOTIDE SEQUENCE [LARGE SCALE GENOMIC DNA]</scope>
    <source>
        <strain evidence="3 4">ZFBP1038</strain>
    </source>
</reference>
<gene>
    <name evidence="3" type="ORF">LWF01_08325</name>
</gene>
<evidence type="ECO:0000313" key="3">
    <source>
        <dbReference type="EMBL" id="WGW13741.1"/>
    </source>
</evidence>
<evidence type="ECO:0000256" key="1">
    <source>
        <dbReference type="SAM" id="MobiDB-lite"/>
    </source>
</evidence>
<name>A0ABY8QZ72_9MICO</name>
<keyword evidence="4" id="KW-1185">Reference proteome</keyword>
<protein>
    <submittedName>
        <fullName evidence="3">MBL fold metallo-hydrolase</fullName>
    </submittedName>
</protein>
<dbReference type="RefSeq" id="WP_349640564.1">
    <property type="nucleotide sequence ID" value="NZ_CP090958.1"/>
</dbReference>
<evidence type="ECO:0000259" key="2">
    <source>
        <dbReference type="SMART" id="SM00849"/>
    </source>
</evidence>
<evidence type="ECO:0000313" key="4">
    <source>
        <dbReference type="Proteomes" id="UP001209083"/>
    </source>
</evidence>
<feature type="domain" description="Metallo-beta-lactamase" evidence="2">
    <location>
        <begin position="44"/>
        <end position="213"/>
    </location>
</feature>
<dbReference type="SMART" id="SM00849">
    <property type="entry name" value="Lactamase_B"/>
    <property type="match status" value="1"/>
</dbReference>
<dbReference type="Proteomes" id="UP001209083">
    <property type="component" value="Chromosome"/>
</dbReference>
<sequence>MTETTSSAATGDGDYTGHVEPMGPSARRDLGNVCIVKVSVSEQDNNCYFVIDRISSSAVIIDAADNADRILEALSAQGVEARKVELLVTTHQHWDHHRALPELVEATAGRTMAGAEDADALPVGVNQTLLHGDELAFGQSSFEVIALRGHTPGSVALLYRDPDGTAHLFTGDSLFPGGPGKTNSEQEFNQLMDDLDERVFAGLPDDTWIYPGHGDDTTLGAERPQLQAWRERGW</sequence>
<dbReference type="Gene3D" id="3.60.15.10">
    <property type="entry name" value="Ribonuclease Z/Hydroxyacylglutathione hydrolase-like"/>
    <property type="match status" value="1"/>
</dbReference>
<feature type="region of interest" description="Disordered" evidence="1">
    <location>
        <begin position="1"/>
        <end position="23"/>
    </location>
</feature>
<dbReference type="InterPro" id="IPR036866">
    <property type="entry name" value="RibonucZ/Hydroxyglut_hydro"/>
</dbReference>
<organism evidence="3 4">
    <name type="scientific">Saxibacter everestensis</name>
    <dbReference type="NCBI Taxonomy" id="2909229"/>
    <lineage>
        <taxon>Bacteria</taxon>
        <taxon>Bacillati</taxon>
        <taxon>Actinomycetota</taxon>
        <taxon>Actinomycetes</taxon>
        <taxon>Micrococcales</taxon>
        <taxon>Brevibacteriaceae</taxon>
        <taxon>Saxibacter</taxon>
    </lineage>
</organism>
<dbReference type="InterPro" id="IPR001279">
    <property type="entry name" value="Metallo-B-lactamas"/>
</dbReference>
<dbReference type="PANTHER" id="PTHR46233:SF1">
    <property type="entry name" value="CONSERVED PROTEIN"/>
    <property type="match status" value="1"/>
</dbReference>
<dbReference type="Pfam" id="PF00753">
    <property type="entry name" value="Lactamase_B"/>
    <property type="match status" value="1"/>
</dbReference>
<dbReference type="PANTHER" id="PTHR46233">
    <property type="entry name" value="HYDROXYACYLGLUTATHIONE HYDROLASE GLOC"/>
    <property type="match status" value="1"/>
</dbReference>
<accession>A0ABY8QZ72</accession>
<proteinExistence type="predicted"/>
<dbReference type="InterPro" id="IPR051453">
    <property type="entry name" value="MBL_Glyoxalase_II"/>
</dbReference>
<dbReference type="SUPFAM" id="SSF56281">
    <property type="entry name" value="Metallo-hydrolase/oxidoreductase"/>
    <property type="match status" value="1"/>
</dbReference>
<dbReference type="EMBL" id="CP090958">
    <property type="protein sequence ID" value="WGW13741.1"/>
    <property type="molecule type" value="Genomic_DNA"/>
</dbReference>